<protein>
    <submittedName>
        <fullName evidence="4">RHTO0S14e04456g1_1</fullName>
    </submittedName>
</protein>
<dbReference type="Pfam" id="PF00722">
    <property type="entry name" value="Glyco_hydro_16"/>
    <property type="match status" value="1"/>
</dbReference>
<dbReference type="PANTHER" id="PTHR38121">
    <property type="entry name" value="GH16 DOMAIN-CONTAINING PROTEIN"/>
    <property type="match status" value="1"/>
</dbReference>
<dbReference type="PROSITE" id="PS51762">
    <property type="entry name" value="GH16_2"/>
    <property type="match status" value="1"/>
</dbReference>
<accession>A0A061BC35</accession>
<evidence type="ECO:0000259" key="3">
    <source>
        <dbReference type="PROSITE" id="PS51762"/>
    </source>
</evidence>
<feature type="compositionally biased region" description="Polar residues" evidence="1">
    <location>
        <begin position="255"/>
        <end position="265"/>
    </location>
</feature>
<dbReference type="InterPro" id="IPR000757">
    <property type="entry name" value="Beta-glucanase-like"/>
</dbReference>
<dbReference type="PANTHER" id="PTHR38121:SF2">
    <property type="entry name" value="ACYLTRANSFERASE 3 DOMAIN-CONTAINING PROTEIN"/>
    <property type="match status" value="1"/>
</dbReference>
<dbReference type="SUPFAM" id="SSF49899">
    <property type="entry name" value="Concanavalin A-like lectins/glucanases"/>
    <property type="match status" value="1"/>
</dbReference>
<feature type="signal peptide" evidence="2">
    <location>
        <begin position="1"/>
        <end position="22"/>
    </location>
</feature>
<feature type="region of interest" description="Disordered" evidence="1">
    <location>
        <begin position="255"/>
        <end position="298"/>
    </location>
</feature>
<keyword evidence="2" id="KW-0732">Signal</keyword>
<feature type="domain" description="GH16" evidence="3">
    <location>
        <begin position="41"/>
        <end position="257"/>
    </location>
</feature>
<dbReference type="Gene3D" id="2.60.120.200">
    <property type="match status" value="1"/>
</dbReference>
<dbReference type="GO" id="GO:0004553">
    <property type="term" value="F:hydrolase activity, hydrolyzing O-glycosyl compounds"/>
    <property type="evidence" value="ECO:0007669"/>
    <property type="project" value="InterPro"/>
</dbReference>
<reference evidence="4" key="1">
    <citation type="journal article" date="2014" name="Genome Announc.">
        <title>Draft genome sequence of Rhodosporidium toruloides CECT1137, an oleaginous yeast of biotechnological interest.</title>
        <authorList>
            <person name="Morin N."/>
            <person name="Calcas X."/>
            <person name="Devillers H."/>
            <person name="Durrens P."/>
            <person name="Sherman D.J."/>
            <person name="Nicaud J.-M."/>
            <person name="Neuveglise C."/>
        </authorList>
    </citation>
    <scope>NUCLEOTIDE SEQUENCE</scope>
    <source>
        <strain evidence="4">CECT1137</strain>
    </source>
</reference>
<proteinExistence type="predicted"/>
<organism evidence="4">
    <name type="scientific">Rhodotorula toruloides</name>
    <name type="common">Yeast</name>
    <name type="synonym">Rhodosporidium toruloides</name>
    <dbReference type="NCBI Taxonomy" id="5286"/>
    <lineage>
        <taxon>Eukaryota</taxon>
        <taxon>Fungi</taxon>
        <taxon>Dikarya</taxon>
        <taxon>Basidiomycota</taxon>
        <taxon>Pucciniomycotina</taxon>
        <taxon>Microbotryomycetes</taxon>
        <taxon>Sporidiobolales</taxon>
        <taxon>Sporidiobolaceae</taxon>
        <taxon>Rhodotorula</taxon>
    </lineage>
</organism>
<gene>
    <name evidence="4" type="ORF">RHTO0S_14e04456g</name>
</gene>
<dbReference type="EMBL" id="LK052949">
    <property type="protein sequence ID" value="CDR47507.1"/>
    <property type="molecule type" value="Genomic_DNA"/>
</dbReference>
<evidence type="ECO:0000256" key="1">
    <source>
        <dbReference type="SAM" id="MobiDB-lite"/>
    </source>
</evidence>
<evidence type="ECO:0000256" key="2">
    <source>
        <dbReference type="SAM" id="SignalP"/>
    </source>
</evidence>
<feature type="chain" id="PRO_5030001767" evidence="2">
    <location>
        <begin position="23"/>
        <end position="298"/>
    </location>
</feature>
<sequence>MRSISLFALLALVTAGPSLACAKHVRRGQKAPTNGVKTLDVDFSAYNGEGLSTFLDKHSLYVSNYPVDSTPISHTFVPSNVDIVDGALRLKVTGQSGKGDVKSAEVGTYASNIRYGTFMTIAKLTPVPGVCFGAFTYTDDNHEIDIEALSSYYTTGYRESVPPGLEFTNQPLIAGQQETNTAVPYGFDPTADFHNYTIVWNAKSSQFYVDGKLRKTFTKNVPQIGASFIWNAWSSGVSLTPTGALARPSRTLTRSSRACISSTRPSEPRQADSSFSPPSLHSRSHATPDVLRDTARCD</sequence>
<dbReference type="OrthoDB" id="25131at2759"/>
<name>A0A061BC35_RHOTO</name>
<evidence type="ECO:0000313" key="4">
    <source>
        <dbReference type="EMBL" id="CDR47507.1"/>
    </source>
</evidence>
<dbReference type="InterPro" id="IPR013320">
    <property type="entry name" value="ConA-like_dom_sf"/>
</dbReference>
<dbReference type="GO" id="GO:0005975">
    <property type="term" value="P:carbohydrate metabolic process"/>
    <property type="evidence" value="ECO:0007669"/>
    <property type="project" value="InterPro"/>
</dbReference>
<dbReference type="CDD" id="cd00413">
    <property type="entry name" value="Glyco_hydrolase_16"/>
    <property type="match status" value="1"/>
</dbReference>
<dbReference type="AlphaFoldDB" id="A0A061BC35"/>